<dbReference type="AlphaFoldDB" id="A0A8B8BJM6"/>
<feature type="compositionally biased region" description="Low complexity" evidence="1">
    <location>
        <begin position="200"/>
        <end position="278"/>
    </location>
</feature>
<feature type="compositionally biased region" description="Polar residues" evidence="1">
    <location>
        <begin position="323"/>
        <end position="332"/>
    </location>
</feature>
<feature type="compositionally biased region" description="Polar residues" evidence="1">
    <location>
        <begin position="67"/>
        <end position="82"/>
    </location>
</feature>
<feature type="region of interest" description="Disordered" evidence="1">
    <location>
        <begin position="391"/>
        <end position="411"/>
    </location>
</feature>
<dbReference type="GO" id="GO:0016301">
    <property type="term" value="F:kinase activity"/>
    <property type="evidence" value="ECO:0007669"/>
    <property type="project" value="UniProtKB-KW"/>
</dbReference>
<keyword evidence="2" id="KW-1133">Transmembrane helix</keyword>
<keyword evidence="5" id="KW-0808">Transferase</keyword>
<dbReference type="GeneID" id="111111079"/>
<keyword evidence="3" id="KW-0732">Signal</keyword>
<feature type="signal peptide" evidence="3">
    <location>
        <begin position="1"/>
        <end position="25"/>
    </location>
</feature>
<evidence type="ECO:0000313" key="5">
    <source>
        <dbReference type="RefSeq" id="XP_022303552.1"/>
    </source>
</evidence>
<sequence length="515" mass="54637">MKQKELLLEFAIVLINVSTFHAVRASSLRASLTNLSDISSNVGLLIGNTLTNDSLASVPHVILPGHFQNTMTSSTPSSQGTTARGPVIKTTNTERETTSAVSSSHAAQQGQKIPSNISSFNYNTSQNSNNNTNINNYSNNNHSNGNNTNQNNTGQNNSIHQSNNTGSSTKSIASSTSGDNKDSITIGNTQSLPTTPNIQTTYIKTDPVTTTPTNVSTSKPETIISTIVISKTKPATRKSPSSTTTTTTKSTPTTSTLLTETSKTSSTTKIPPSTTKTTNQDLTTIEGNTEDPKQKENKPTPATGRTTPVQLANSTTKRAKTGIPNTGNKNNGSLGGEVALVGVTRTTRVVLTQPSSTIMDSKAKLSTKRTGDFLKVTSPVVTKQSKAMPIKTNTNRPQTNPAKGDDNKTIGTTTGKSVISVGKSTTLFISQRTTPKFLSATPASMEQSTMEAFTTVPIQSDGDKYWPVAMAITIGVPAIIVIGVTISVMNRKRNLEKAHTTLLNGYITPPLEYDV</sequence>
<protein>
    <submittedName>
        <fullName evidence="5">Probable serine/threonine-protein kinase nek3 isoform X1</fullName>
    </submittedName>
</protein>
<accession>A0A8B8BJM6</accession>
<dbReference type="OrthoDB" id="6163013at2759"/>
<keyword evidence="4" id="KW-1185">Reference proteome</keyword>
<evidence type="ECO:0000256" key="3">
    <source>
        <dbReference type="SAM" id="SignalP"/>
    </source>
</evidence>
<evidence type="ECO:0000256" key="1">
    <source>
        <dbReference type="SAM" id="MobiDB-lite"/>
    </source>
</evidence>
<organism evidence="4 5">
    <name type="scientific">Crassostrea virginica</name>
    <name type="common">Eastern oyster</name>
    <dbReference type="NCBI Taxonomy" id="6565"/>
    <lineage>
        <taxon>Eukaryota</taxon>
        <taxon>Metazoa</taxon>
        <taxon>Spiralia</taxon>
        <taxon>Lophotrochozoa</taxon>
        <taxon>Mollusca</taxon>
        <taxon>Bivalvia</taxon>
        <taxon>Autobranchia</taxon>
        <taxon>Pteriomorphia</taxon>
        <taxon>Ostreida</taxon>
        <taxon>Ostreoidea</taxon>
        <taxon>Ostreidae</taxon>
        <taxon>Crassostrea</taxon>
    </lineage>
</organism>
<keyword evidence="2" id="KW-0472">Membrane</keyword>
<feature type="compositionally biased region" description="Polar residues" evidence="1">
    <location>
        <begin position="98"/>
        <end position="120"/>
    </location>
</feature>
<feature type="chain" id="PRO_5034579160" evidence="3">
    <location>
        <begin position="26"/>
        <end position="515"/>
    </location>
</feature>
<feature type="compositionally biased region" description="Polar residues" evidence="1">
    <location>
        <begin position="391"/>
        <end position="401"/>
    </location>
</feature>
<feature type="compositionally biased region" description="Low complexity" evidence="1">
    <location>
        <begin position="121"/>
        <end position="177"/>
    </location>
</feature>
<keyword evidence="2" id="KW-0812">Transmembrane</keyword>
<proteinExistence type="predicted"/>
<reference evidence="5" key="1">
    <citation type="submission" date="2025-08" db="UniProtKB">
        <authorList>
            <consortium name="RefSeq"/>
        </authorList>
    </citation>
    <scope>IDENTIFICATION</scope>
    <source>
        <tissue evidence="5">Whole sample</tissue>
    </source>
</reference>
<evidence type="ECO:0000256" key="2">
    <source>
        <dbReference type="SAM" id="Phobius"/>
    </source>
</evidence>
<name>A0A8B8BJM6_CRAVI</name>
<feature type="transmembrane region" description="Helical" evidence="2">
    <location>
        <begin position="465"/>
        <end position="489"/>
    </location>
</feature>
<feature type="compositionally biased region" description="Polar residues" evidence="1">
    <location>
        <begin position="183"/>
        <end position="199"/>
    </location>
</feature>
<gene>
    <name evidence="5" type="primary">LOC111111079</name>
</gene>
<feature type="compositionally biased region" description="Polar residues" evidence="1">
    <location>
        <begin position="303"/>
        <end position="316"/>
    </location>
</feature>
<feature type="region of interest" description="Disordered" evidence="1">
    <location>
        <begin position="67"/>
        <end position="334"/>
    </location>
</feature>
<dbReference type="RefSeq" id="XP_022303552.1">
    <property type="nucleotide sequence ID" value="XM_022447844.1"/>
</dbReference>
<keyword evidence="5" id="KW-0418">Kinase</keyword>
<dbReference type="Proteomes" id="UP000694844">
    <property type="component" value="Chromosome 9"/>
</dbReference>
<evidence type="ECO:0000313" key="4">
    <source>
        <dbReference type="Proteomes" id="UP000694844"/>
    </source>
</evidence>
<dbReference type="KEGG" id="cvn:111111079"/>